<gene>
    <name evidence="1" type="ORF">JMJ77_007391</name>
</gene>
<reference evidence="1" key="1">
    <citation type="submission" date="2021-05" db="EMBL/GenBank/DDBJ databases">
        <title>Comparative genomics of three Colletotrichum scovillei strains and genetic complementation revealed genes involved fungal growth and virulence on chili pepper.</title>
        <authorList>
            <person name="Hsieh D.-K."/>
            <person name="Chuang S.-C."/>
            <person name="Chen C.-Y."/>
            <person name="Chao Y.-T."/>
            <person name="Lu M.-Y.J."/>
            <person name="Lee M.-H."/>
            <person name="Shih M.-C."/>
        </authorList>
    </citation>
    <scope>NUCLEOTIDE SEQUENCE</scope>
    <source>
        <strain evidence="1">Coll-153</strain>
    </source>
</reference>
<name>A0A9P7RG23_9PEZI</name>
<sequence length="55" mass="6179">ILDLEPTAFSDLIFGVEQDSHFSKNHRSLMLQNVSQHKAMIAFSKDLGISVLDSF</sequence>
<protein>
    <submittedName>
        <fullName evidence="1">Uncharacterized protein</fullName>
    </submittedName>
</protein>
<evidence type="ECO:0000313" key="1">
    <source>
        <dbReference type="EMBL" id="KAG7054919.1"/>
    </source>
</evidence>
<feature type="non-terminal residue" evidence="1">
    <location>
        <position position="55"/>
    </location>
</feature>
<comment type="caution">
    <text evidence="1">The sequence shown here is derived from an EMBL/GenBank/DDBJ whole genome shotgun (WGS) entry which is preliminary data.</text>
</comment>
<dbReference type="EMBL" id="JAESDN010000002">
    <property type="protein sequence ID" value="KAG7054919.1"/>
    <property type="molecule type" value="Genomic_DNA"/>
</dbReference>
<dbReference type="Proteomes" id="UP000699042">
    <property type="component" value="Unassembled WGS sequence"/>
</dbReference>
<organism evidence="1 2">
    <name type="scientific">Colletotrichum scovillei</name>
    <dbReference type="NCBI Taxonomy" id="1209932"/>
    <lineage>
        <taxon>Eukaryota</taxon>
        <taxon>Fungi</taxon>
        <taxon>Dikarya</taxon>
        <taxon>Ascomycota</taxon>
        <taxon>Pezizomycotina</taxon>
        <taxon>Sordariomycetes</taxon>
        <taxon>Hypocreomycetidae</taxon>
        <taxon>Glomerellales</taxon>
        <taxon>Glomerellaceae</taxon>
        <taxon>Colletotrichum</taxon>
        <taxon>Colletotrichum acutatum species complex</taxon>
    </lineage>
</organism>
<evidence type="ECO:0000313" key="2">
    <source>
        <dbReference type="Proteomes" id="UP000699042"/>
    </source>
</evidence>
<proteinExistence type="predicted"/>
<dbReference type="AlphaFoldDB" id="A0A9P7RG23"/>
<accession>A0A9P7RG23</accession>
<keyword evidence="2" id="KW-1185">Reference proteome</keyword>